<dbReference type="Gene3D" id="3.30.160.60">
    <property type="entry name" value="Classic Zinc Finger"/>
    <property type="match status" value="1"/>
</dbReference>
<organism evidence="8 9">
    <name type="scientific">Henosepilachna vigintioctopunctata</name>
    <dbReference type="NCBI Taxonomy" id="420089"/>
    <lineage>
        <taxon>Eukaryota</taxon>
        <taxon>Metazoa</taxon>
        <taxon>Ecdysozoa</taxon>
        <taxon>Arthropoda</taxon>
        <taxon>Hexapoda</taxon>
        <taxon>Insecta</taxon>
        <taxon>Pterygota</taxon>
        <taxon>Neoptera</taxon>
        <taxon>Endopterygota</taxon>
        <taxon>Coleoptera</taxon>
        <taxon>Polyphaga</taxon>
        <taxon>Cucujiformia</taxon>
        <taxon>Coccinelloidea</taxon>
        <taxon>Coccinellidae</taxon>
        <taxon>Epilachninae</taxon>
        <taxon>Epilachnini</taxon>
        <taxon>Henosepilachna</taxon>
    </lineage>
</organism>
<feature type="region of interest" description="Disordered" evidence="6">
    <location>
        <begin position="587"/>
        <end position="613"/>
    </location>
</feature>
<dbReference type="PROSITE" id="PS52027">
    <property type="entry name" value="ZF_C2HC_C3H"/>
    <property type="match status" value="1"/>
</dbReference>
<evidence type="ECO:0000256" key="3">
    <source>
        <dbReference type="ARBA" id="ARBA00022771"/>
    </source>
</evidence>
<feature type="domain" description="C2HC/C3H-type" evidence="7">
    <location>
        <begin position="41"/>
        <end position="70"/>
    </location>
</feature>
<keyword evidence="2" id="KW-0677">Repeat</keyword>
<dbReference type="PANTHER" id="PTHR13555">
    <property type="entry name" value="C2H2 ZINC FINGER CGI-62-RELATED"/>
    <property type="match status" value="1"/>
</dbReference>
<name>A0AAW1UWB4_9CUCU</name>
<evidence type="ECO:0000313" key="9">
    <source>
        <dbReference type="Proteomes" id="UP001431783"/>
    </source>
</evidence>
<dbReference type="Proteomes" id="UP001431783">
    <property type="component" value="Unassembled WGS sequence"/>
</dbReference>
<feature type="compositionally biased region" description="Basic and acidic residues" evidence="6">
    <location>
        <begin position="278"/>
        <end position="306"/>
    </location>
</feature>
<evidence type="ECO:0000313" key="8">
    <source>
        <dbReference type="EMBL" id="KAK9885189.1"/>
    </source>
</evidence>
<keyword evidence="3 5" id="KW-0863">Zinc-finger</keyword>
<feature type="compositionally biased region" description="Polar residues" evidence="6">
    <location>
        <begin position="598"/>
        <end position="608"/>
    </location>
</feature>
<keyword evidence="1" id="KW-0479">Metal-binding</keyword>
<dbReference type="AlphaFoldDB" id="A0AAW1UWB4"/>
<reference evidence="8 9" key="1">
    <citation type="submission" date="2023-03" db="EMBL/GenBank/DDBJ databases">
        <title>Genome insight into feeding habits of ladybird beetles.</title>
        <authorList>
            <person name="Li H.-S."/>
            <person name="Huang Y.-H."/>
            <person name="Pang H."/>
        </authorList>
    </citation>
    <scope>NUCLEOTIDE SEQUENCE [LARGE SCALE GENOMIC DNA]</scope>
    <source>
        <strain evidence="8">SYSU_2023b</strain>
        <tissue evidence="8">Whole body</tissue>
    </source>
</reference>
<evidence type="ECO:0000256" key="1">
    <source>
        <dbReference type="ARBA" id="ARBA00022723"/>
    </source>
</evidence>
<sequence length="739" mass="83845">MLKALFPWKQNNTKKVLVLMEQQVQKEVTEVVTEEPPEDLPLLPCHVCNRTFLPRPLKKHIRICEQMAHKKRKPFDSLKQRIEGTDLAPFFQKSYLKKNNPDMNSHKQAGDIYGNKKQSKWKEKHLELVHTIRTAKGTSPDMITRSSSTVATPNRKLNHLAISQTSLNERCPSCDRAFGPKAFDRHVEWCQARKTTVQKSPANVQKAKERLEARIKYRVPPLKQPKRATVRAKYSPTLQTKTFVNRSNSMLTGKSTTSLGCSSTANVVTSRRKTINNSEKEKDANQGNRAHDSRSRFDKGIGDCGELKETEKSDTTFSKSFQTKRSIPIKKINNSTINNGLQDLTVSSLSVSKNKKLLTWKETAKLPPSKLEMLSIETSRKREERQPQLNSDSMTKHSKIPEDPKKRTSVKVVNTTTALKQKLNSFYKMKSIYRKYSENKTSPSKVSEDMNVRSSEERNVDSSQSVENSSGFDKFCDESSSVTVNTTDLECDNKSFGCSIDGEVNKVSKILVGTDEESILSLHGSANTVTYPYDESKNKNIVVVVKDKESNIIRNNETDNQLYVEIFGNITKDTTVDRIETSSATRSLSKNLTEKSRNTSVSQYNRQSPVEKSDMCAGDAQVPASNINSNFQKQSLIEIDSKQFDLNIDPINKETIKDQEFCESMSLHRVNKTKQREELALLEQKKILPLVSEEIEKRPCNLFLKSAETVSIENEIVDGLNIKVRSSFQIKLMAVRKQI</sequence>
<dbReference type="InterPro" id="IPR026319">
    <property type="entry name" value="ZC2HC1A/B-like"/>
</dbReference>
<dbReference type="PANTHER" id="PTHR13555:SF5">
    <property type="entry name" value="ZINC-FINGER OF A C2HC-TYPE"/>
    <property type="match status" value="1"/>
</dbReference>
<feature type="compositionally biased region" description="Basic and acidic residues" evidence="6">
    <location>
        <begin position="446"/>
        <end position="460"/>
    </location>
</feature>
<comment type="caution">
    <text evidence="8">The sequence shown here is derived from an EMBL/GenBank/DDBJ whole genome shotgun (WGS) entry which is preliminary data.</text>
</comment>
<evidence type="ECO:0000256" key="5">
    <source>
        <dbReference type="PROSITE-ProRule" id="PRU01371"/>
    </source>
</evidence>
<proteinExistence type="predicted"/>
<feature type="region of interest" description="Disordered" evidence="6">
    <location>
        <begin position="270"/>
        <end position="306"/>
    </location>
</feature>
<evidence type="ECO:0000259" key="7">
    <source>
        <dbReference type="PROSITE" id="PS52027"/>
    </source>
</evidence>
<gene>
    <name evidence="8" type="ORF">WA026_010696</name>
</gene>
<protein>
    <recommendedName>
        <fullName evidence="7">C2HC/C3H-type domain-containing protein</fullName>
    </recommendedName>
</protein>
<feature type="region of interest" description="Disordered" evidence="6">
    <location>
        <begin position="375"/>
        <end position="409"/>
    </location>
</feature>
<keyword evidence="9" id="KW-1185">Reference proteome</keyword>
<evidence type="ECO:0000256" key="6">
    <source>
        <dbReference type="SAM" id="MobiDB-lite"/>
    </source>
</evidence>
<feature type="region of interest" description="Disordered" evidence="6">
    <location>
        <begin position="437"/>
        <end position="469"/>
    </location>
</feature>
<accession>A0AAW1UWB4</accession>
<dbReference type="GO" id="GO:0008270">
    <property type="term" value="F:zinc ion binding"/>
    <property type="evidence" value="ECO:0007669"/>
    <property type="project" value="UniProtKB-KW"/>
</dbReference>
<dbReference type="Pfam" id="PF13913">
    <property type="entry name" value="zf-C2HC_2"/>
    <property type="match status" value="2"/>
</dbReference>
<dbReference type="InterPro" id="IPR049899">
    <property type="entry name" value="Znf_C2HC_C3H"/>
</dbReference>
<dbReference type="EMBL" id="JARQZJ010000095">
    <property type="protein sequence ID" value="KAK9885189.1"/>
    <property type="molecule type" value="Genomic_DNA"/>
</dbReference>
<keyword evidence="4" id="KW-0862">Zinc</keyword>
<evidence type="ECO:0000256" key="4">
    <source>
        <dbReference type="ARBA" id="ARBA00022833"/>
    </source>
</evidence>
<evidence type="ECO:0000256" key="2">
    <source>
        <dbReference type="ARBA" id="ARBA00022737"/>
    </source>
</evidence>